<dbReference type="OrthoDB" id="3872455at2"/>
<evidence type="ECO:0000313" key="2">
    <source>
        <dbReference type="EMBL" id="KAB7852543.1"/>
    </source>
</evidence>
<gene>
    <name evidence="2" type="ORF">FRZ00_01375</name>
</gene>
<evidence type="ECO:0000313" key="3">
    <source>
        <dbReference type="Proteomes" id="UP000327000"/>
    </source>
</evidence>
<feature type="region of interest" description="Disordered" evidence="1">
    <location>
        <begin position="38"/>
        <end position="60"/>
    </location>
</feature>
<dbReference type="EMBL" id="VOKX01000003">
    <property type="protein sequence ID" value="KAB7852543.1"/>
    <property type="molecule type" value="Genomic_DNA"/>
</dbReference>
<keyword evidence="3" id="KW-1185">Reference proteome</keyword>
<feature type="region of interest" description="Disordered" evidence="1">
    <location>
        <begin position="127"/>
        <end position="147"/>
    </location>
</feature>
<reference evidence="2 3" key="1">
    <citation type="journal article" date="2019" name="Microb. Cell Fact.">
        <title>Exploring novel herbicidin analogues by transcriptional regulator overexpression and MS/MS molecular networking.</title>
        <authorList>
            <person name="Shi Y."/>
            <person name="Gu R."/>
            <person name="Li Y."/>
            <person name="Wang X."/>
            <person name="Ren W."/>
            <person name="Li X."/>
            <person name="Wang L."/>
            <person name="Xie Y."/>
            <person name="Hong B."/>
        </authorList>
    </citation>
    <scope>NUCLEOTIDE SEQUENCE [LARGE SCALE GENOMIC DNA]</scope>
    <source>
        <strain evidence="2 3">US-43</strain>
    </source>
</reference>
<accession>A0A5N5WFE3</accession>
<protein>
    <submittedName>
        <fullName evidence="2">Uncharacterized protein</fullName>
    </submittedName>
</protein>
<sequence length="147" mass="15017">MASHARHAFRPSSRLARPLVRTGLTLTAGAAIAVTGATEASARPSVHPSGRHAARPGSTAQAQLGPIDLAAAAEGARIGLQKSVEPLIPVLRMLPVNPLARTGSDPLNNAIGTQVGDFKPISTRAVTGSLSDGGKVQDLPGLNMLPR</sequence>
<dbReference type="Proteomes" id="UP000327000">
    <property type="component" value="Unassembled WGS sequence"/>
</dbReference>
<dbReference type="AlphaFoldDB" id="A0A5N5WFE3"/>
<name>A0A5N5WFE3_STRMB</name>
<comment type="caution">
    <text evidence="2">The sequence shown here is derived from an EMBL/GenBank/DDBJ whole genome shotgun (WGS) entry which is preliminary data.</text>
</comment>
<evidence type="ECO:0000256" key="1">
    <source>
        <dbReference type="SAM" id="MobiDB-lite"/>
    </source>
</evidence>
<proteinExistence type="predicted"/>
<organism evidence="2 3">
    <name type="scientific">Streptomyces mobaraensis</name>
    <name type="common">Streptoverticillium mobaraense</name>
    <dbReference type="NCBI Taxonomy" id="35621"/>
    <lineage>
        <taxon>Bacteria</taxon>
        <taxon>Bacillati</taxon>
        <taxon>Actinomycetota</taxon>
        <taxon>Actinomycetes</taxon>
        <taxon>Kitasatosporales</taxon>
        <taxon>Streptomycetaceae</taxon>
        <taxon>Streptomyces</taxon>
    </lineage>
</organism>